<dbReference type="SUPFAM" id="SSF56003">
    <property type="entry name" value="Molybdenum cofactor-binding domain"/>
    <property type="match status" value="2"/>
</dbReference>
<dbReference type="SMART" id="SM01008">
    <property type="entry name" value="Ald_Xan_dh_C"/>
    <property type="match status" value="1"/>
</dbReference>
<protein>
    <submittedName>
        <fullName evidence="2">Nicotinate dehydrogenase subunit B</fullName>
        <ecNumber evidence="2">1.17.2.1</ecNumber>
    </submittedName>
</protein>
<evidence type="ECO:0000259" key="1">
    <source>
        <dbReference type="SMART" id="SM01008"/>
    </source>
</evidence>
<dbReference type="PIRSF" id="PIRSF036389">
    <property type="entry name" value="IOR_B"/>
    <property type="match status" value="1"/>
</dbReference>
<organism evidence="2">
    <name type="scientific">Variovorax paradoxus</name>
    <dbReference type="NCBI Taxonomy" id="34073"/>
    <lineage>
        <taxon>Bacteria</taxon>
        <taxon>Pseudomonadati</taxon>
        <taxon>Pseudomonadota</taxon>
        <taxon>Betaproteobacteria</taxon>
        <taxon>Burkholderiales</taxon>
        <taxon>Comamonadaceae</taxon>
        <taxon>Variovorax</taxon>
    </lineage>
</organism>
<dbReference type="Pfam" id="PF20256">
    <property type="entry name" value="MoCoBD_2"/>
    <property type="match status" value="2"/>
</dbReference>
<dbReference type="AlphaFoldDB" id="A0A679JW07"/>
<dbReference type="InterPro" id="IPR000674">
    <property type="entry name" value="Ald_Oxase/Xan_DH_a/b"/>
</dbReference>
<dbReference type="InterPro" id="IPR008274">
    <property type="entry name" value="AldOxase/xan_DH_MoCoBD1"/>
</dbReference>
<dbReference type="InterPro" id="IPR012368">
    <property type="entry name" value="OxRdtase_Mopterin-bd_su_IorB"/>
</dbReference>
<dbReference type="Pfam" id="PF02738">
    <property type="entry name" value="MoCoBD_1"/>
    <property type="match status" value="1"/>
</dbReference>
<accession>A0A679JW07</accession>
<dbReference type="Gene3D" id="3.90.1170.50">
    <property type="entry name" value="Aldehyde oxidase/xanthine dehydrogenase, a/b hammerhead"/>
    <property type="match status" value="1"/>
</dbReference>
<gene>
    <name evidence="2" type="primary">nicB_2</name>
    <name evidence="2" type="ORF">VVAX_06577</name>
</gene>
<dbReference type="Gene3D" id="3.30.365.10">
    <property type="entry name" value="Aldehyde oxidase/xanthine dehydrogenase, molybdopterin binding domain"/>
    <property type="match status" value="4"/>
</dbReference>
<dbReference type="RefSeq" id="WP_339094771.1">
    <property type="nucleotide sequence ID" value="NZ_LR743508.1"/>
</dbReference>
<reference evidence="2" key="1">
    <citation type="submission" date="2019-12" db="EMBL/GenBank/DDBJ databases">
        <authorList>
            <person name="Cremers G."/>
        </authorList>
    </citation>
    <scope>NUCLEOTIDE SEQUENCE</scope>
    <source>
        <strain evidence="2">Vvax</strain>
    </source>
</reference>
<proteinExistence type="predicted"/>
<name>A0A679JW07_VARPD</name>
<dbReference type="PANTHER" id="PTHR47495:SF1">
    <property type="entry name" value="BLL3820 PROTEIN"/>
    <property type="match status" value="1"/>
</dbReference>
<dbReference type="InterPro" id="IPR046867">
    <property type="entry name" value="AldOxase/xan_DH_MoCoBD2"/>
</dbReference>
<keyword evidence="2" id="KW-0560">Oxidoreductase</keyword>
<dbReference type="EMBL" id="LR743508">
    <property type="protein sequence ID" value="CAA2110331.1"/>
    <property type="molecule type" value="Genomic_DNA"/>
</dbReference>
<sequence>MSGSAPAMPAAPALPASLQANPRLSTWLRIDPAGHVAVHSGKVELGQGILGALAQVVAEELDLDIAQVRMVPAVTGTSPDEAMTSGSLSVQHSGAALRHACAQARAILLERAAALHGLRPSALRVAGGEILHGSERISSYWDIEAADGRALFDVDAAPGATPKRAADYRIVGRSQPRDDIAEKVFGEFMFIHDMVLSRMAHGRMVRPPSPHAQLVECRSEQVSAWPGVLAVLRDGSQLGVVAETESLAERAAARLASLAAWREAERLPDASALRPWLQSLPFTAVELGAHSGVEAAPAAKTVRASYSRPFIRHASIGPSCALALHDPGDPGAMQVWSHSQGIYNLHKDLCVAFGLPPECVRVQYVQGAGCYGHNGADDVAFDAAWLARGCAGRPVRVQWSRADELCWSPVGPAMAIDLEADLDASGRVVAWRHRSWSPGHGLRPGRGATPTLLGSWYLARPFERVASTDAPRAAGGGGDRNADPLYAFPSFDVVCRRVLDVPMRTSALRALGAFANVFAIESFMDELALCGGTDPLAYRVAQLGDARAVAVLQAVAAQAGWQPRETPAGEGRGRGIGFARYKNTGAYCAVVAEVEVEERVRVRRLHISVDVGLAVNPDGVRQQIEGGALQATSWALMEAAHFDRMRMCDLGWEDYPILRFPDVPQIDVQVLPADGFASLGAGEASLGPTAAAIANAVFDALGVRVRDLPMQPERIVQAMEAMEGAHA</sequence>
<feature type="domain" description="Aldehyde oxidase/xanthine dehydrogenase a/b hammerhead" evidence="1">
    <location>
        <begin position="185"/>
        <end position="265"/>
    </location>
</feature>
<dbReference type="GO" id="GO:0016491">
    <property type="term" value="F:oxidoreductase activity"/>
    <property type="evidence" value="ECO:0007669"/>
    <property type="project" value="UniProtKB-KW"/>
</dbReference>
<dbReference type="PANTHER" id="PTHR47495">
    <property type="entry name" value="ALDEHYDE DEHYDROGENASE"/>
    <property type="match status" value="1"/>
</dbReference>
<dbReference type="EC" id="1.17.2.1" evidence="2"/>
<dbReference type="InterPro" id="IPR052516">
    <property type="entry name" value="N-heterocyclic_Hydroxylase"/>
</dbReference>
<evidence type="ECO:0000313" key="2">
    <source>
        <dbReference type="EMBL" id="CAA2110331.1"/>
    </source>
</evidence>
<dbReference type="InterPro" id="IPR037165">
    <property type="entry name" value="AldOxase/xan_DH_Mopterin-bd_sf"/>
</dbReference>